<dbReference type="InterPro" id="IPR001584">
    <property type="entry name" value="Integrase_cat-core"/>
</dbReference>
<dbReference type="PROSITE" id="PS50994">
    <property type="entry name" value="INTEGRASE"/>
    <property type="match status" value="1"/>
</dbReference>
<organism evidence="2">
    <name type="scientific">invertebrate metagenome</name>
    <dbReference type="NCBI Taxonomy" id="1711999"/>
    <lineage>
        <taxon>unclassified sequences</taxon>
        <taxon>metagenomes</taxon>
        <taxon>organismal metagenomes</taxon>
    </lineage>
</organism>
<dbReference type="InterPro" id="IPR012337">
    <property type="entry name" value="RNaseH-like_sf"/>
</dbReference>
<dbReference type="FunFam" id="3.30.420.10:FF:000032">
    <property type="entry name" value="Retrovirus-related Pol polyprotein from transposon 297-like Protein"/>
    <property type="match status" value="1"/>
</dbReference>
<comment type="caution">
    <text evidence="2">The sequence shown here is derived from an EMBL/GenBank/DDBJ whole genome shotgun (WGS) entry which is preliminary data.</text>
</comment>
<dbReference type="Pfam" id="PF00665">
    <property type="entry name" value="rve"/>
    <property type="match status" value="1"/>
</dbReference>
<dbReference type="SUPFAM" id="SSF53098">
    <property type="entry name" value="Ribonuclease H-like"/>
    <property type="match status" value="1"/>
</dbReference>
<dbReference type="InterPro" id="IPR043502">
    <property type="entry name" value="DNA/RNA_pol_sf"/>
</dbReference>
<dbReference type="Pfam" id="PF22938">
    <property type="entry name" value="Integrase_p58_C"/>
    <property type="match status" value="1"/>
</dbReference>
<dbReference type="InterPro" id="IPR036397">
    <property type="entry name" value="RNaseH_sf"/>
</dbReference>
<sequence>MDEATRYPEAFALKNVDAQTIADTLVELFSRVGVPHVILTDQGTNFTSKMIQELYRVMGIKGITTTPYHPQANGKVERFNATLKAVLKKLCTSNNEAWDELLPYALFAYREVPHEETGFSPFEMLYGWPVRGPLQILEQAMTGEGELKKSVIDHIVQMRERLASIRETVLENLTIKRQKTKQWYDRNATVRELRPGDEVLLLLPSDSSKMVAQWKGPYRVVRKVNDVNYEVNVGGRRKRVVYHINLLRKYNKAVQNVMFVQKCDLADSDFDGSNPTIEDTLDVKLGKNLNQSQRQEIRQLCEEYSDVINPNPGRTSLVTHSLRTTSEKPIRQQPYRIPQTKKQDVKRMLDDMLDRGYITPSFSPYSSPIVLVEKKDTTTRLCVDYRRLNDVTLCDGYPIPRVDEIFEKLGKAQYLSTMDLAKGYWQIPLSQDSQEKSAFVTEFGQYQFKVMPFGMKTAPATFARMTISRSRTCCRLF</sequence>
<accession>A0A2H9T323</accession>
<name>A0A2H9T323_9ZZZZ</name>
<reference evidence="2" key="1">
    <citation type="journal article" date="2017" name="Appl. Environ. Microbiol.">
        <title>Molecular characterization of an Endozoicomonas-like organism causing infection in king scallop Pecten maximus L.</title>
        <authorList>
            <person name="Cano I."/>
            <person name="van Aerle R."/>
            <person name="Ross S."/>
            <person name="Verner-Jeffreys D.W."/>
            <person name="Paley R.K."/>
            <person name="Rimmer G."/>
            <person name="Ryder D."/>
            <person name="Hooper P."/>
            <person name="Stone D."/>
            <person name="Feist S.W."/>
        </authorList>
    </citation>
    <scope>NUCLEOTIDE SEQUENCE</scope>
</reference>
<dbReference type="CDD" id="cd01647">
    <property type="entry name" value="RT_LTR"/>
    <property type="match status" value="1"/>
</dbReference>
<evidence type="ECO:0000313" key="2">
    <source>
        <dbReference type="EMBL" id="PJE77626.1"/>
    </source>
</evidence>
<dbReference type="InterPro" id="IPR000477">
    <property type="entry name" value="RT_dom"/>
</dbReference>
<dbReference type="EMBL" id="NSIT01000463">
    <property type="protein sequence ID" value="PJE77626.1"/>
    <property type="molecule type" value="Genomic_DNA"/>
</dbReference>
<dbReference type="PANTHER" id="PTHR37984">
    <property type="entry name" value="PROTEIN CBG26694"/>
    <property type="match status" value="1"/>
</dbReference>
<feature type="domain" description="Integrase catalytic" evidence="1">
    <location>
        <begin position="1"/>
        <end position="129"/>
    </location>
</feature>
<dbReference type="Pfam" id="PF00078">
    <property type="entry name" value="RVT_1"/>
    <property type="match status" value="1"/>
</dbReference>
<proteinExistence type="predicted"/>
<gene>
    <name evidence="2" type="ORF">CI610_03449</name>
</gene>
<dbReference type="InterPro" id="IPR054465">
    <property type="entry name" value="Integrase_p58-like_C"/>
</dbReference>
<dbReference type="Gene3D" id="3.30.420.10">
    <property type="entry name" value="Ribonuclease H-like superfamily/Ribonuclease H"/>
    <property type="match status" value="1"/>
</dbReference>
<dbReference type="GO" id="GO:0015074">
    <property type="term" value="P:DNA integration"/>
    <property type="evidence" value="ECO:0007669"/>
    <property type="project" value="InterPro"/>
</dbReference>
<dbReference type="SUPFAM" id="SSF56672">
    <property type="entry name" value="DNA/RNA polymerases"/>
    <property type="match status" value="1"/>
</dbReference>
<dbReference type="Gene3D" id="3.10.10.10">
    <property type="entry name" value="HIV Type 1 Reverse Transcriptase, subunit A, domain 1"/>
    <property type="match status" value="1"/>
</dbReference>
<evidence type="ECO:0000259" key="1">
    <source>
        <dbReference type="PROSITE" id="PS50994"/>
    </source>
</evidence>
<dbReference type="PANTHER" id="PTHR37984:SF15">
    <property type="entry name" value="INTEGRASE CATALYTIC DOMAIN-CONTAINING PROTEIN"/>
    <property type="match status" value="1"/>
</dbReference>
<dbReference type="InterPro" id="IPR050951">
    <property type="entry name" value="Retrovirus_Pol_polyprotein"/>
</dbReference>
<protein>
    <recommendedName>
        <fullName evidence="1">Integrase catalytic domain-containing protein</fullName>
    </recommendedName>
</protein>
<dbReference type="GO" id="GO:0003676">
    <property type="term" value="F:nucleic acid binding"/>
    <property type="evidence" value="ECO:0007669"/>
    <property type="project" value="InterPro"/>
</dbReference>
<dbReference type="AlphaFoldDB" id="A0A2H9T323"/>